<dbReference type="AlphaFoldDB" id="A0A699VAB3"/>
<protein>
    <submittedName>
        <fullName evidence="1">Uncharacterized protein</fullName>
    </submittedName>
</protein>
<gene>
    <name evidence="1" type="ORF">Tci_904274</name>
</gene>
<name>A0A699VAB3_TANCI</name>
<dbReference type="EMBL" id="BKCJ011422945">
    <property type="protein sequence ID" value="GFD32305.1"/>
    <property type="molecule type" value="Genomic_DNA"/>
</dbReference>
<evidence type="ECO:0000313" key="1">
    <source>
        <dbReference type="EMBL" id="GFD32305.1"/>
    </source>
</evidence>
<sequence length="90" mass="10568">KIARKSKVLTDEVLRSLSALVYCRDLDTTTLKKLIDSESRLIPRDPQPVVCRVGIPRPSRASLYDLYDRMGRMEIRQEAIKRMEYKQSYH</sequence>
<proteinExistence type="predicted"/>
<accession>A0A699VAB3</accession>
<comment type="caution">
    <text evidence="1">The sequence shown here is derived from an EMBL/GenBank/DDBJ whole genome shotgun (WGS) entry which is preliminary data.</text>
</comment>
<feature type="non-terminal residue" evidence="1">
    <location>
        <position position="1"/>
    </location>
</feature>
<reference evidence="1" key="1">
    <citation type="journal article" date="2019" name="Sci. Rep.">
        <title>Draft genome of Tanacetum cinerariifolium, the natural source of mosquito coil.</title>
        <authorList>
            <person name="Yamashiro T."/>
            <person name="Shiraishi A."/>
            <person name="Satake H."/>
            <person name="Nakayama K."/>
        </authorList>
    </citation>
    <scope>NUCLEOTIDE SEQUENCE</scope>
</reference>
<organism evidence="1">
    <name type="scientific">Tanacetum cinerariifolium</name>
    <name type="common">Dalmatian daisy</name>
    <name type="synonym">Chrysanthemum cinerariifolium</name>
    <dbReference type="NCBI Taxonomy" id="118510"/>
    <lineage>
        <taxon>Eukaryota</taxon>
        <taxon>Viridiplantae</taxon>
        <taxon>Streptophyta</taxon>
        <taxon>Embryophyta</taxon>
        <taxon>Tracheophyta</taxon>
        <taxon>Spermatophyta</taxon>
        <taxon>Magnoliopsida</taxon>
        <taxon>eudicotyledons</taxon>
        <taxon>Gunneridae</taxon>
        <taxon>Pentapetalae</taxon>
        <taxon>asterids</taxon>
        <taxon>campanulids</taxon>
        <taxon>Asterales</taxon>
        <taxon>Asteraceae</taxon>
        <taxon>Asteroideae</taxon>
        <taxon>Anthemideae</taxon>
        <taxon>Anthemidinae</taxon>
        <taxon>Tanacetum</taxon>
    </lineage>
</organism>